<dbReference type="AlphaFoldDB" id="A0A146G4X2"/>
<dbReference type="Pfam" id="PF07589">
    <property type="entry name" value="PEP-CTERM"/>
    <property type="match status" value="1"/>
</dbReference>
<dbReference type="Proteomes" id="UP000076023">
    <property type="component" value="Unassembled WGS sequence"/>
</dbReference>
<sequence length="802" mass="84331">MTLHRRLALSAASCLAAATLSHADSTTLYLGRIGFYDTLGYTATDGTQSSQLSALGAISGRFVAGTSTRYSGTTAIGGAAWIYDAQTSATTRAGFYTGDEYTKDDGSQITDIKAVLKDNYAVSTSTRFNRGTSSLGAAASLTNLTTGVATRIGFYSDEFTSTTKLQDTSITDSLGNYVIGTSTRYSDTTRLGAAAWYADVTTGVTTRIGLYDAAYTRTDGTKTSSVTSLTSSGYATGTSRIYTSATEGTAVWLANLTTGATTRVGLYSTEFTKYDTYQYSSPSPTLTESGYLTGTSYRYNGTLTQIGQGAWIANAATGATTRIGLYTGDEFTKLDGTQYSTTSNSTESGYAYGASYRYNKTTTQLGQATWVANAATGTTTRLGFYTGAEYTRLDGTQYSITNKVTESGYAYGASYRYNGTGGQLGQAAWVANAATGVTTRLGFYTSAEYTKADGTQSSTVSGISDSGYAYGTSDAYYLGVATASRHAWVATTDASSITRIGLYGTTEFRATDGTESSSTSGSRSGYIYGTSNRYSGTTQLGQGAWVANAATGATTRIGLYTGEEFIRTDGYQASAISTLNASGYLYGSSNRFSGATDAGNAAWVANAATGATTRVGLTDARHTSSEGKQYSVTTSIINGLYVFGTSTRYNGDTYATGQNAWIFNLATGSQIAIDLSTRPSDNYSYSTIIGITDSGLAFGTYRLFDGETDKGNRAFIWTEDWGTVILDEAFSNQIAQDGWAAFTSVASILPEKLFFGQGTLGSTATSQGIYMAQVAPIPEPATLGLLSLGLATTLLAARRLRA</sequence>
<feature type="domain" description="Ice-binding protein C-terminal" evidence="2">
    <location>
        <begin position="776"/>
        <end position="799"/>
    </location>
</feature>
<name>A0A146G4X2_TERSA</name>
<proteinExistence type="predicted"/>
<dbReference type="NCBIfam" id="TIGR02595">
    <property type="entry name" value="PEP_CTERM"/>
    <property type="match status" value="1"/>
</dbReference>
<dbReference type="InterPro" id="IPR013424">
    <property type="entry name" value="Ice-binding_C"/>
</dbReference>
<comment type="caution">
    <text evidence="3">The sequence shown here is derived from an EMBL/GenBank/DDBJ whole genome shotgun (WGS) entry which is preliminary data.</text>
</comment>
<evidence type="ECO:0000313" key="4">
    <source>
        <dbReference type="Proteomes" id="UP000076023"/>
    </source>
</evidence>
<dbReference type="InParanoid" id="A0A146G4X2"/>
<protein>
    <submittedName>
        <fullName evidence="3">PEP-CTERM protein-sorting domain-containing protein</fullName>
    </submittedName>
</protein>
<evidence type="ECO:0000313" key="3">
    <source>
        <dbReference type="EMBL" id="GAT32462.1"/>
    </source>
</evidence>
<dbReference type="RefSeq" id="WP_075078294.1">
    <property type="nucleotide sequence ID" value="NZ_BDCO01000002.1"/>
</dbReference>
<feature type="chain" id="PRO_5007524528" evidence="1">
    <location>
        <begin position="24"/>
        <end position="802"/>
    </location>
</feature>
<dbReference type="EMBL" id="BDCO01000002">
    <property type="protein sequence ID" value="GAT32462.1"/>
    <property type="molecule type" value="Genomic_DNA"/>
</dbReference>
<organism evidence="3 4">
    <name type="scientific">Terrimicrobium sacchariphilum</name>
    <dbReference type="NCBI Taxonomy" id="690879"/>
    <lineage>
        <taxon>Bacteria</taxon>
        <taxon>Pseudomonadati</taxon>
        <taxon>Verrucomicrobiota</taxon>
        <taxon>Terrimicrobiia</taxon>
        <taxon>Terrimicrobiales</taxon>
        <taxon>Terrimicrobiaceae</taxon>
        <taxon>Terrimicrobium</taxon>
    </lineage>
</organism>
<evidence type="ECO:0000259" key="2">
    <source>
        <dbReference type="Pfam" id="PF07589"/>
    </source>
</evidence>
<dbReference type="OrthoDB" id="206865at2"/>
<gene>
    <name evidence="3" type="ORF">TSACC_2861</name>
</gene>
<keyword evidence="4" id="KW-1185">Reference proteome</keyword>
<reference evidence="4" key="1">
    <citation type="journal article" date="2017" name="Genome Announc.">
        <title>Draft Genome Sequence of Terrimicrobium sacchariphilum NM-5T, a Facultative Anaerobic Soil Bacterium of the Class Spartobacteria.</title>
        <authorList>
            <person name="Qiu Y.L."/>
            <person name="Tourlousse D.M."/>
            <person name="Matsuura N."/>
            <person name="Ohashi A."/>
            <person name="Sekiguchi Y."/>
        </authorList>
    </citation>
    <scope>NUCLEOTIDE SEQUENCE [LARGE SCALE GENOMIC DNA]</scope>
    <source>
        <strain evidence="4">NM-5</strain>
    </source>
</reference>
<accession>A0A146G4X2</accession>
<feature type="signal peptide" evidence="1">
    <location>
        <begin position="1"/>
        <end position="23"/>
    </location>
</feature>
<evidence type="ECO:0000256" key="1">
    <source>
        <dbReference type="SAM" id="SignalP"/>
    </source>
</evidence>
<keyword evidence="1" id="KW-0732">Signal</keyword>